<evidence type="ECO:0000256" key="6">
    <source>
        <dbReference type="ARBA" id="ARBA00022777"/>
    </source>
</evidence>
<dbReference type="Pfam" id="PF00485">
    <property type="entry name" value="PRK"/>
    <property type="match status" value="1"/>
</dbReference>
<dbReference type="EC" id="2.7.1.48" evidence="3"/>
<dbReference type="InterPro" id="IPR006083">
    <property type="entry name" value="PRK/URK"/>
</dbReference>
<keyword evidence="6" id="KW-0418">Kinase</keyword>
<name>A0A7S3A4S8_9RHOD</name>
<organism evidence="8">
    <name type="scientific">Rhodosorus marinus</name>
    <dbReference type="NCBI Taxonomy" id="101924"/>
    <lineage>
        <taxon>Eukaryota</taxon>
        <taxon>Rhodophyta</taxon>
        <taxon>Stylonematophyceae</taxon>
        <taxon>Stylonematales</taxon>
        <taxon>Stylonemataceae</taxon>
        <taxon>Rhodosorus</taxon>
    </lineage>
</organism>
<gene>
    <name evidence="8" type="ORF">RMAR00112_LOCUS28830</name>
</gene>
<keyword evidence="4" id="KW-0808">Transferase</keyword>
<dbReference type="SUPFAM" id="SSF52540">
    <property type="entry name" value="P-loop containing nucleoside triphosphate hydrolases"/>
    <property type="match status" value="1"/>
</dbReference>
<feature type="domain" description="Phosphoribulokinase/uridine kinase" evidence="7">
    <location>
        <begin position="48"/>
        <end position="231"/>
    </location>
</feature>
<comment type="pathway">
    <text evidence="1">Pyrimidine metabolism; UMP biosynthesis via salvage pathway; UMP from uridine: step 1/1.</text>
</comment>
<dbReference type="Gene3D" id="3.40.50.300">
    <property type="entry name" value="P-loop containing nucleotide triphosphate hydrolases"/>
    <property type="match status" value="1"/>
</dbReference>
<evidence type="ECO:0000256" key="3">
    <source>
        <dbReference type="ARBA" id="ARBA00012137"/>
    </source>
</evidence>
<dbReference type="PRINTS" id="PR00988">
    <property type="entry name" value="URIDINKINASE"/>
</dbReference>
<dbReference type="InterPro" id="IPR027417">
    <property type="entry name" value="P-loop_NTPase"/>
</dbReference>
<proteinExistence type="predicted"/>
<evidence type="ECO:0000313" key="8">
    <source>
        <dbReference type="EMBL" id="CAE0060764.1"/>
    </source>
</evidence>
<dbReference type="InterPro" id="IPR000764">
    <property type="entry name" value="Uridine_kinase-like"/>
</dbReference>
<dbReference type="GO" id="GO:0044206">
    <property type="term" value="P:UMP salvage"/>
    <property type="evidence" value="ECO:0007669"/>
    <property type="project" value="UniProtKB-UniPathway"/>
</dbReference>
<dbReference type="CDD" id="cd02023">
    <property type="entry name" value="UMPK"/>
    <property type="match status" value="1"/>
</dbReference>
<evidence type="ECO:0000256" key="1">
    <source>
        <dbReference type="ARBA" id="ARBA00004690"/>
    </source>
</evidence>
<dbReference type="GO" id="GO:0004849">
    <property type="term" value="F:uridine kinase activity"/>
    <property type="evidence" value="ECO:0007669"/>
    <property type="project" value="UniProtKB-EC"/>
</dbReference>
<sequence>MVPLRYLRYLPGFSRQLGRKSRGLSSTANGMLQLGISDPRRRDKGPFVIGVAGASASGKTSVCNQLIRSLNHHRCLLMSMDWFYHGVPEDSAEEEYNFDHPDALDFQSIKTTMQLMLDKKPVEVPIYDYKLHKRLSRKRSLASADVVIVEGIFAFYYPEIRDLMHMKVFVDEDADTCLARRIRRDCSVRGRDIDSVLDQYEKFVKPSFDELIVPTKRFADIIVPRGRDNPVAIDLLRRHLQHKLDDSGSDSNLTVLKSNAQTELLTQALRPSVNGLNWEEVILRTRRLASLAFEEALGLATSSDKRATSGILAIPLSRSSTALVAALAPIAATASDRITFQAAEGIDEKNRSVANETMVLFDHSLTDSVVILPKLRGLGEAQISSNRVVIVTLQISEAVANEIFNAYPTVKIVTASVLRPGEIVDETFLNVWDDRVANQSQVH</sequence>
<keyword evidence="5" id="KW-0547">Nucleotide-binding</keyword>
<evidence type="ECO:0000256" key="4">
    <source>
        <dbReference type="ARBA" id="ARBA00022679"/>
    </source>
</evidence>
<evidence type="ECO:0000256" key="5">
    <source>
        <dbReference type="ARBA" id="ARBA00022741"/>
    </source>
</evidence>
<dbReference type="NCBIfam" id="NF004018">
    <property type="entry name" value="PRK05480.1"/>
    <property type="match status" value="1"/>
</dbReference>
<comment type="pathway">
    <text evidence="2">Pyrimidine metabolism; CTP biosynthesis via salvage pathway; CTP from cytidine: step 1/3.</text>
</comment>
<dbReference type="EMBL" id="HBHW01037478">
    <property type="protein sequence ID" value="CAE0060764.1"/>
    <property type="molecule type" value="Transcribed_RNA"/>
</dbReference>
<accession>A0A7S3A4S8</accession>
<dbReference type="FunFam" id="3.40.50.300:FF:000339">
    <property type="entry name" value="Uridine kinase"/>
    <property type="match status" value="1"/>
</dbReference>
<protein>
    <recommendedName>
        <fullName evidence="3">uridine/cytidine kinase</fullName>
        <ecNumber evidence="3">2.7.1.48</ecNumber>
    </recommendedName>
</protein>
<evidence type="ECO:0000256" key="2">
    <source>
        <dbReference type="ARBA" id="ARBA00004784"/>
    </source>
</evidence>
<evidence type="ECO:0000259" key="7">
    <source>
        <dbReference type="Pfam" id="PF00485"/>
    </source>
</evidence>
<dbReference type="GO" id="GO:0005524">
    <property type="term" value="F:ATP binding"/>
    <property type="evidence" value="ECO:0007669"/>
    <property type="project" value="InterPro"/>
</dbReference>
<dbReference type="UniPathway" id="UPA00574">
    <property type="reaction ID" value="UER00637"/>
</dbReference>
<reference evidence="8" key="1">
    <citation type="submission" date="2021-01" db="EMBL/GenBank/DDBJ databases">
        <authorList>
            <person name="Corre E."/>
            <person name="Pelletier E."/>
            <person name="Niang G."/>
            <person name="Scheremetjew M."/>
            <person name="Finn R."/>
            <person name="Kale V."/>
            <person name="Holt S."/>
            <person name="Cochrane G."/>
            <person name="Meng A."/>
            <person name="Brown T."/>
            <person name="Cohen L."/>
        </authorList>
    </citation>
    <scope>NUCLEOTIDE SEQUENCE</scope>
    <source>
        <strain evidence="8">CCMP 769</strain>
    </source>
</reference>
<dbReference type="PANTHER" id="PTHR10285">
    <property type="entry name" value="URIDINE KINASE"/>
    <property type="match status" value="1"/>
</dbReference>
<dbReference type="AlphaFoldDB" id="A0A7S3A4S8"/>